<keyword evidence="2 12" id="KW-0813">Transport</keyword>
<reference evidence="15 16" key="1">
    <citation type="submission" date="2016-10" db="EMBL/GenBank/DDBJ databases">
        <authorList>
            <person name="de Groot N.N."/>
        </authorList>
    </citation>
    <scope>NUCLEOTIDE SEQUENCE [LARGE SCALE GENOMIC DNA]</scope>
    <source>
        <strain evidence="15 16">DSM 15695</strain>
    </source>
</reference>
<proteinExistence type="inferred from homology"/>
<evidence type="ECO:0000313" key="15">
    <source>
        <dbReference type="EMBL" id="SEP94353.1"/>
    </source>
</evidence>
<dbReference type="OrthoDB" id="9780552at2"/>
<evidence type="ECO:0000256" key="1">
    <source>
        <dbReference type="ARBA" id="ARBA00004651"/>
    </source>
</evidence>
<keyword evidence="7 12" id="KW-1133">Transmembrane helix</keyword>
<keyword evidence="13" id="KW-0175">Coiled coil</keyword>
<dbReference type="NCBIfam" id="TIGR03592">
    <property type="entry name" value="yidC_oxa1_cterm"/>
    <property type="match status" value="1"/>
</dbReference>
<evidence type="ECO:0000256" key="3">
    <source>
        <dbReference type="ARBA" id="ARBA00022475"/>
    </source>
</evidence>
<comment type="function">
    <text evidence="12">Required for the insertion and/or proper folding and/or complex formation of integral membrane proteins into the membrane. Involved in integration of membrane proteins that insert both dependently and independently of the Sec translocase complex, as well as at least some lipoproteins.</text>
</comment>
<dbReference type="InterPro" id="IPR001708">
    <property type="entry name" value="YidC/ALB3/OXA1/COX18"/>
</dbReference>
<sequence>MQHIQRHYKKILILSSMLLLSGCSQQGTGQAGSSLWDIYIIQPLSQFILWLSSLFANQYAIGIILFTLLIRILLIPLNNMQMKSQRKLQEIQPELDAIKAKYPNKDRHSMEQLQEEQSALMEKRGVNQFAGCLPLLVQFPVMIALYQTIQRTEILRQGHFLWMNLGQRDPYLVLPILAAVFSFLSTYLMMKAAPSSNSANKVMTYVMPVIIFMIAFGLPSALGLYFVVTNLFTVAQVLIFNNPYKIIREREEKIQIEKDRQRELRRQLRRATGKNKK</sequence>
<dbReference type="InterPro" id="IPR047196">
    <property type="entry name" value="YidC_ALB_C"/>
</dbReference>
<organism evidence="15 16">
    <name type="scientific">Ignavigranum ruoffiae</name>
    <dbReference type="NCBI Taxonomy" id="89093"/>
    <lineage>
        <taxon>Bacteria</taxon>
        <taxon>Bacillati</taxon>
        <taxon>Bacillota</taxon>
        <taxon>Bacilli</taxon>
        <taxon>Lactobacillales</taxon>
        <taxon>Aerococcaceae</taxon>
        <taxon>Ignavigranum</taxon>
    </lineage>
</organism>
<evidence type="ECO:0000256" key="13">
    <source>
        <dbReference type="SAM" id="Coils"/>
    </source>
</evidence>
<dbReference type="InterPro" id="IPR023060">
    <property type="entry name" value="YidC/YidC1/YidC2_Firmicutes"/>
</dbReference>
<evidence type="ECO:0000256" key="6">
    <source>
        <dbReference type="ARBA" id="ARBA00022927"/>
    </source>
</evidence>
<dbReference type="GO" id="GO:0032977">
    <property type="term" value="F:membrane insertase activity"/>
    <property type="evidence" value="ECO:0007669"/>
    <property type="project" value="InterPro"/>
</dbReference>
<dbReference type="RefSeq" id="WP_092570973.1">
    <property type="nucleotide sequence ID" value="NZ_CALUDV010000007.1"/>
</dbReference>
<feature type="domain" description="Membrane insertase YidC/Oxa/ALB C-terminal" evidence="14">
    <location>
        <begin position="59"/>
        <end position="241"/>
    </location>
</feature>
<keyword evidence="6 12" id="KW-0653">Protein transport</keyword>
<dbReference type="EMBL" id="FOEN01000003">
    <property type="protein sequence ID" value="SEP94353.1"/>
    <property type="molecule type" value="Genomic_DNA"/>
</dbReference>
<keyword evidence="4 12" id="KW-0812">Transmembrane</keyword>
<feature type="coiled-coil region" evidence="13">
    <location>
        <begin position="247"/>
        <end position="274"/>
    </location>
</feature>
<comment type="similarity">
    <text evidence="12">Belongs to the OXA1/ALB3/YidC family. Type 2 subfamily.</text>
</comment>
<dbReference type="PANTHER" id="PTHR12428:SF65">
    <property type="entry name" value="CYTOCHROME C OXIDASE ASSEMBLY PROTEIN COX18, MITOCHONDRIAL"/>
    <property type="match status" value="1"/>
</dbReference>
<gene>
    <name evidence="12" type="primary">yidC</name>
    <name evidence="15" type="ORF">SAMN04488558_103160</name>
</gene>
<evidence type="ECO:0000256" key="12">
    <source>
        <dbReference type="HAMAP-Rule" id="MF_01811"/>
    </source>
</evidence>
<dbReference type="Proteomes" id="UP000198833">
    <property type="component" value="Unassembled WGS sequence"/>
</dbReference>
<keyword evidence="16" id="KW-1185">Reference proteome</keyword>
<dbReference type="PANTHER" id="PTHR12428">
    <property type="entry name" value="OXA1"/>
    <property type="match status" value="1"/>
</dbReference>
<dbReference type="AlphaFoldDB" id="A0A1H9C0P0"/>
<comment type="caution">
    <text evidence="12">Lacks conserved residue(s) required for the propagation of feature annotation.</text>
</comment>
<evidence type="ECO:0000256" key="8">
    <source>
        <dbReference type="ARBA" id="ARBA00023136"/>
    </source>
</evidence>
<feature type="transmembrane region" description="Helical" evidence="12">
    <location>
        <begin position="171"/>
        <end position="190"/>
    </location>
</feature>
<dbReference type="InterPro" id="IPR028055">
    <property type="entry name" value="YidC/Oxa/ALB_C"/>
</dbReference>
<keyword evidence="10 12" id="KW-0143">Chaperone</keyword>
<feature type="transmembrane region" description="Helical" evidence="12">
    <location>
        <begin position="47"/>
        <end position="74"/>
    </location>
</feature>
<keyword evidence="3 12" id="KW-1003">Cell membrane</keyword>
<evidence type="ECO:0000256" key="7">
    <source>
        <dbReference type="ARBA" id="ARBA00022989"/>
    </source>
</evidence>
<accession>A0A1H9C0P0</accession>
<keyword evidence="5 12" id="KW-0732">Signal</keyword>
<evidence type="ECO:0000256" key="4">
    <source>
        <dbReference type="ARBA" id="ARBA00022692"/>
    </source>
</evidence>
<dbReference type="STRING" id="89093.SAMN04488558_103160"/>
<dbReference type="PRINTS" id="PR00701">
    <property type="entry name" value="60KDINNERMP"/>
</dbReference>
<comment type="subcellular location">
    <subcellularLocation>
        <location evidence="1 12">Cell membrane</location>
        <topology evidence="1 12">Multi-pass membrane protein</topology>
    </subcellularLocation>
</comment>
<evidence type="ECO:0000313" key="16">
    <source>
        <dbReference type="Proteomes" id="UP000198833"/>
    </source>
</evidence>
<dbReference type="GO" id="GO:0051205">
    <property type="term" value="P:protein insertion into membrane"/>
    <property type="evidence" value="ECO:0007669"/>
    <property type="project" value="TreeGrafter"/>
</dbReference>
<evidence type="ECO:0000256" key="10">
    <source>
        <dbReference type="ARBA" id="ARBA00023186"/>
    </source>
</evidence>
<evidence type="ECO:0000256" key="5">
    <source>
        <dbReference type="ARBA" id="ARBA00022729"/>
    </source>
</evidence>
<protein>
    <recommendedName>
        <fullName evidence="12">Membrane protein insertase YidC</fullName>
    </recommendedName>
    <alternativeName>
        <fullName evidence="12">Foldase YidC</fullName>
    </alternativeName>
    <alternativeName>
        <fullName evidence="12">Membrane integrase YidC</fullName>
    </alternativeName>
    <alternativeName>
        <fullName evidence="12">Membrane protein YidC</fullName>
    </alternativeName>
</protein>
<dbReference type="HAMAP" id="MF_01811">
    <property type="entry name" value="YidC_type2"/>
    <property type="match status" value="1"/>
</dbReference>
<dbReference type="GO" id="GO:0005886">
    <property type="term" value="C:plasma membrane"/>
    <property type="evidence" value="ECO:0007669"/>
    <property type="project" value="UniProtKB-SubCell"/>
</dbReference>
<keyword evidence="9" id="KW-0564">Palmitate</keyword>
<evidence type="ECO:0000259" key="14">
    <source>
        <dbReference type="Pfam" id="PF02096"/>
    </source>
</evidence>
<dbReference type="GO" id="GO:0015031">
    <property type="term" value="P:protein transport"/>
    <property type="evidence" value="ECO:0007669"/>
    <property type="project" value="UniProtKB-KW"/>
</dbReference>
<evidence type="ECO:0000256" key="11">
    <source>
        <dbReference type="ARBA" id="ARBA00023288"/>
    </source>
</evidence>
<evidence type="ECO:0000256" key="2">
    <source>
        <dbReference type="ARBA" id="ARBA00022448"/>
    </source>
</evidence>
<name>A0A1H9C0P0_9LACT</name>
<dbReference type="CDD" id="cd20070">
    <property type="entry name" value="5TM_YidC_Alb3"/>
    <property type="match status" value="1"/>
</dbReference>
<dbReference type="Pfam" id="PF02096">
    <property type="entry name" value="60KD_IMP"/>
    <property type="match status" value="1"/>
</dbReference>
<keyword evidence="8 12" id="KW-0472">Membrane</keyword>
<evidence type="ECO:0000256" key="9">
    <source>
        <dbReference type="ARBA" id="ARBA00023139"/>
    </source>
</evidence>
<dbReference type="PROSITE" id="PS51257">
    <property type="entry name" value="PROKAR_LIPOPROTEIN"/>
    <property type="match status" value="1"/>
</dbReference>
<feature type="transmembrane region" description="Helical" evidence="12">
    <location>
        <begin position="202"/>
        <end position="218"/>
    </location>
</feature>
<keyword evidence="11 12" id="KW-0449">Lipoprotein</keyword>